<evidence type="ECO:0000313" key="11">
    <source>
        <dbReference type="Proteomes" id="UP001285441"/>
    </source>
</evidence>
<evidence type="ECO:0000256" key="7">
    <source>
        <dbReference type="ARBA" id="ARBA00023242"/>
    </source>
</evidence>
<sequence length="662" mass="73719">MPAMRLGGQTRTACERCRKKRAKCDGKPTCQKCEESGHLCEYDLHTRRETKSDLRESTQRLRKSSVETEEVLKTIASIEDPNICKAVLQGLVDGNTSRQDILEGNFKLEDVDINIKQDSHTPQLDSDLPLFKNPEAPLASQQCFGQLLSWRLCRPPPPPTDAYIAAKTPPTVLSLPLIPLDAHSPPLQPHVDTWTRTGWTRAHIRHLVDALLTWDFLPFCLFSKDLFLQDYHTESTQFCSAGLVHAVLALATRLINEADDDDAGLLPSGWLGSNLFFDAAAAMVLDTGPVHSLPDIQAVGVLALYHIRCGREAEAQKLTEIFVSRITVLCQRDAPFAGNGEDEQYARSRATTYCGAITLARMLSMATGQLFNNPHDATHSELLCLDQTFQSSEDHKSERSAVKAYNTQLLQAITTKIYQLTEWVYNIIVSAQSDTGTGTDTAPRAMVSVYTQCLGWYEEFFALLQSNGSRTPLLLFVHMYYHFCLFCAFRPFISLYSLPDSDIRPQEICTQAAQSILALAQSYDDLFTLRRVSGAMPYFVCASGLFNLALEDSGNSSVDSLDRHRRHQSSQQSSVRGDDEDSPMTNYSYGTKSEPPEQQFRDMSVSSEATNTTSQSPLKTSAARHAQLLLAKMGSTHPAARIASRVLRDMIGMKREKGEELN</sequence>
<keyword evidence="2" id="KW-0479">Metal-binding</keyword>
<keyword evidence="11" id="KW-1185">Reference proteome</keyword>
<dbReference type="GO" id="GO:0000981">
    <property type="term" value="F:DNA-binding transcription factor activity, RNA polymerase II-specific"/>
    <property type="evidence" value="ECO:0007669"/>
    <property type="project" value="InterPro"/>
</dbReference>
<dbReference type="SMART" id="SM00066">
    <property type="entry name" value="GAL4"/>
    <property type="match status" value="1"/>
</dbReference>
<dbReference type="CDD" id="cd00067">
    <property type="entry name" value="GAL4"/>
    <property type="match status" value="1"/>
</dbReference>
<dbReference type="PROSITE" id="PS50048">
    <property type="entry name" value="ZN2_CY6_FUNGAL_2"/>
    <property type="match status" value="1"/>
</dbReference>
<dbReference type="SUPFAM" id="SSF57701">
    <property type="entry name" value="Zn2/Cys6 DNA-binding domain"/>
    <property type="match status" value="1"/>
</dbReference>
<dbReference type="GO" id="GO:0005634">
    <property type="term" value="C:nucleus"/>
    <property type="evidence" value="ECO:0007669"/>
    <property type="project" value="UniProtKB-SubCell"/>
</dbReference>
<name>A0AAE0NY85_9PEZI</name>
<comment type="caution">
    <text evidence="10">The sequence shown here is derived from an EMBL/GenBank/DDBJ whole genome shotgun (WGS) entry which is preliminary data.</text>
</comment>
<comment type="subcellular location">
    <subcellularLocation>
        <location evidence="1">Nucleus</location>
    </subcellularLocation>
</comment>
<accession>A0AAE0NY85</accession>
<dbReference type="Gene3D" id="4.10.240.10">
    <property type="entry name" value="Zn(2)-C6 fungal-type DNA-binding domain"/>
    <property type="match status" value="1"/>
</dbReference>
<organism evidence="10 11">
    <name type="scientific">Podospora didyma</name>
    <dbReference type="NCBI Taxonomy" id="330526"/>
    <lineage>
        <taxon>Eukaryota</taxon>
        <taxon>Fungi</taxon>
        <taxon>Dikarya</taxon>
        <taxon>Ascomycota</taxon>
        <taxon>Pezizomycotina</taxon>
        <taxon>Sordariomycetes</taxon>
        <taxon>Sordariomycetidae</taxon>
        <taxon>Sordariales</taxon>
        <taxon>Podosporaceae</taxon>
        <taxon>Podospora</taxon>
    </lineage>
</organism>
<keyword evidence="6" id="KW-0804">Transcription</keyword>
<dbReference type="Proteomes" id="UP001285441">
    <property type="component" value="Unassembled WGS sequence"/>
</dbReference>
<reference evidence="10" key="2">
    <citation type="submission" date="2023-06" db="EMBL/GenBank/DDBJ databases">
        <authorList>
            <consortium name="Lawrence Berkeley National Laboratory"/>
            <person name="Haridas S."/>
            <person name="Hensen N."/>
            <person name="Bonometti L."/>
            <person name="Westerberg I."/>
            <person name="Brannstrom I.O."/>
            <person name="Guillou S."/>
            <person name="Cros-Aarteil S."/>
            <person name="Calhoun S."/>
            <person name="Kuo A."/>
            <person name="Mondo S."/>
            <person name="Pangilinan J."/>
            <person name="Riley R."/>
            <person name="LaButti K."/>
            <person name="Andreopoulos B."/>
            <person name="Lipzen A."/>
            <person name="Chen C."/>
            <person name="Yanf M."/>
            <person name="Daum C."/>
            <person name="Ng V."/>
            <person name="Clum A."/>
            <person name="Steindorff A."/>
            <person name="Ohm R."/>
            <person name="Martin F."/>
            <person name="Silar P."/>
            <person name="Natvig D."/>
            <person name="Lalanne C."/>
            <person name="Gautier V."/>
            <person name="Ament-velasquez S.L."/>
            <person name="Kruys A."/>
            <person name="Hutchinson M.I."/>
            <person name="Powell A.J."/>
            <person name="Barry K."/>
            <person name="Miller A.N."/>
            <person name="Grigoriev I.V."/>
            <person name="Debuchy R."/>
            <person name="Gladieux P."/>
            <person name="Thoren M.H."/>
            <person name="Johannesson H."/>
        </authorList>
    </citation>
    <scope>NUCLEOTIDE SEQUENCE</scope>
    <source>
        <strain evidence="10">CBS 232.78</strain>
    </source>
</reference>
<dbReference type="InterPro" id="IPR036864">
    <property type="entry name" value="Zn2-C6_fun-type_DNA-bd_sf"/>
</dbReference>
<evidence type="ECO:0000256" key="3">
    <source>
        <dbReference type="ARBA" id="ARBA00022833"/>
    </source>
</evidence>
<evidence type="ECO:0000313" key="10">
    <source>
        <dbReference type="EMBL" id="KAK3389821.1"/>
    </source>
</evidence>
<dbReference type="PROSITE" id="PS00463">
    <property type="entry name" value="ZN2_CY6_FUNGAL_1"/>
    <property type="match status" value="1"/>
</dbReference>
<dbReference type="GO" id="GO:0003677">
    <property type="term" value="F:DNA binding"/>
    <property type="evidence" value="ECO:0007669"/>
    <property type="project" value="UniProtKB-KW"/>
</dbReference>
<keyword evidence="4" id="KW-0805">Transcription regulation</keyword>
<keyword evidence="5" id="KW-0238">DNA-binding</keyword>
<dbReference type="CDD" id="cd12148">
    <property type="entry name" value="fungal_TF_MHR"/>
    <property type="match status" value="1"/>
</dbReference>
<feature type="domain" description="Zn(2)-C6 fungal-type" evidence="9">
    <location>
        <begin position="13"/>
        <end position="42"/>
    </location>
</feature>
<dbReference type="Pfam" id="PF00172">
    <property type="entry name" value="Zn_clus"/>
    <property type="match status" value="1"/>
</dbReference>
<evidence type="ECO:0000259" key="9">
    <source>
        <dbReference type="PROSITE" id="PS50048"/>
    </source>
</evidence>
<dbReference type="InterPro" id="IPR007219">
    <property type="entry name" value="XnlR_reg_dom"/>
</dbReference>
<dbReference type="PANTHER" id="PTHR31313:SF4">
    <property type="entry name" value="CONIDIAL DEVELOPMENT PROTEIN FLUFFY"/>
    <property type="match status" value="1"/>
</dbReference>
<evidence type="ECO:0000256" key="2">
    <source>
        <dbReference type="ARBA" id="ARBA00022723"/>
    </source>
</evidence>
<feature type="compositionally biased region" description="Polar residues" evidence="8">
    <location>
        <begin position="604"/>
        <end position="619"/>
    </location>
</feature>
<gene>
    <name evidence="10" type="ORF">B0H63DRAFT_104581</name>
</gene>
<keyword evidence="3" id="KW-0862">Zinc</keyword>
<dbReference type="GO" id="GO:0008270">
    <property type="term" value="F:zinc ion binding"/>
    <property type="evidence" value="ECO:0007669"/>
    <property type="project" value="InterPro"/>
</dbReference>
<reference evidence="10" key="1">
    <citation type="journal article" date="2023" name="Mol. Phylogenet. Evol.">
        <title>Genome-scale phylogeny and comparative genomics of the fungal order Sordariales.</title>
        <authorList>
            <person name="Hensen N."/>
            <person name="Bonometti L."/>
            <person name="Westerberg I."/>
            <person name="Brannstrom I.O."/>
            <person name="Guillou S."/>
            <person name="Cros-Aarteil S."/>
            <person name="Calhoun S."/>
            <person name="Haridas S."/>
            <person name="Kuo A."/>
            <person name="Mondo S."/>
            <person name="Pangilinan J."/>
            <person name="Riley R."/>
            <person name="LaButti K."/>
            <person name="Andreopoulos B."/>
            <person name="Lipzen A."/>
            <person name="Chen C."/>
            <person name="Yan M."/>
            <person name="Daum C."/>
            <person name="Ng V."/>
            <person name="Clum A."/>
            <person name="Steindorff A."/>
            <person name="Ohm R.A."/>
            <person name="Martin F."/>
            <person name="Silar P."/>
            <person name="Natvig D.O."/>
            <person name="Lalanne C."/>
            <person name="Gautier V."/>
            <person name="Ament-Velasquez S.L."/>
            <person name="Kruys A."/>
            <person name="Hutchinson M.I."/>
            <person name="Powell A.J."/>
            <person name="Barry K."/>
            <person name="Miller A.N."/>
            <person name="Grigoriev I.V."/>
            <person name="Debuchy R."/>
            <person name="Gladieux P."/>
            <person name="Hiltunen Thoren M."/>
            <person name="Johannesson H."/>
        </authorList>
    </citation>
    <scope>NUCLEOTIDE SEQUENCE</scope>
    <source>
        <strain evidence="10">CBS 232.78</strain>
    </source>
</reference>
<dbReference type="InterPro" id="IPR001138">
    <property type="entry name" value="Zn2Cys6_DnaBD"/>
</dbReference>
<dbReference type="GO" id="GO:0006351">
    <property type="term" value="P:DNA-templated transcription"/>
    <property type="evidence" value="ECO:0007669"/>
    <property type="project" value="InterPro"/>
</dbReference>
<evidence type="ECO:0000256" key="8">
    <source>
        <dbReference type="SAM" id="MobiDB-lite"/>
    </source>
</evidence>
<dbReference type="EMBL" id="JAULSW010000002">
    <property type="protein sequence ID" value="KAK3389821.1"/>
    <property type="molecule type" value="Genomic_DNA"/>
</dbReference>
<evidence type="ECO:0000256" key="5">
    <source>
        <dbReference type="ARBA" id="ARBA00023125"/>
    </source>
</evidence>
<dbReference type="AlphaFoldDB" id="A0AAE0NY85"/>
<dbReference type="PANTHER" id="PTHR31313">
    <property type="entry name" value="TY1 ENHANCER ACTIVATOR"/>
    <property type="match status" value="1"/>
</dbReference>
<evidence type="ECO:0000256" key="4">
    <source>
        <dbReference type="ARBA" id="ARBA00023015"/>
    </source>
</evidence>
<proteinExistence type="predicted"/>
<dbReference type="InterPro" id="IPR051615">
    <property type="entry name" value="Transcr_Regulatory_Elem"/>
</dbReference>
<protein>
    <submittedName>
        <fullName evidence="10">Nitrate assimilation regulatory protein nirA</fullName>
    </submittedName>
</protein>
<keyword evidence="7" id="KW-0539">Nucleus</keyword>
<feature type="region of interest" description="Disordered" evidence="8">
    <location>
        <begin position="557"/>
        <end position="620"/>
    </location>
</feature>
<evidence type="ECO:0000256" key="6">
    <source>
        <dbReference type="ARBA" id="ARBA00023163"/>
    </source>
</evidence>
<dbReference type="Pfam" id="PF04082">
    <property type="entry name" value="Fungal_trans"/>
    <property type="match status" value="1"/>
</dbReference>
<evidence type="ECO:0000256" key="1">
    <source>
        <dbReference type="ARBA" id="ARBA00004123"/>
    </source>
</evidence>